<dbReference type="InterPro" id="IPR002028">
    <property type="entry name" value="Trp_synthase_suA"/>
</dbReference>
<reference evidence="11 12" key="1">
    <citation type="submission" date="2019-02" db="EMBL/GenBank/DDBJ databases">
        <title>Deep-cultivation of Planctomycetes and their phenomic and genomic characterization uncovers novel biology.</title>
        <authorList>
            <person name="Wiegand S."/>
            <person name="Jogler M."/>
            <person name="Boedeker C."/>
            <person name="Pinto D."/>
            <person name="Vollmers J."/>
            <person name="Rivas-Marin E."/>
            <person name="Kohn T."/>
            <person name="Peeters S.H."/>
            <person name="Heuer A."/>
            <person name="Rast P."/>
            <person name="Oberbeckmann S."/>
            <person name="Bunk B."/>
            <person name="Jeske O."/>
            <person name="Meyerdierks A."/>
            <person name="Storesund J.E."/>
            <person name="Kallscheuer N."/>
            <person name="Luecker S."/>
            <person name="Lage O.M."/>
            <person name="Pohl T."/>
            <person name="Merkel B.J."/>
            <person name="Hornburger P."/>
            <person name="Mueller R.-W."/>
            <person name="Bruemmer F."/>
            <person name="Labrenz M."/>
            <person name="Spormann A.M."/>
            <person name="Op den Camp H."/>
            <person name="Overmann J."/>
            <person name="Amann R."/>
            <person name="Jetten M.S.M."/>
            <person name="Mascher T."/>
            <person name="Medema M.H."/>
            <person name="Devos D.P."/>
            <person name="Kaster A.-K."/>
            <person name="Ovreas L."/>
            <person name="Rohde M."/>
            <person name="Galperin M.Y."/>
            <person name="Jogler C."/>
        </authorList>
    </citation>
    <scope>NUCLEOTIDE SEQUENCE [LARGE SCALE GENOMIC DNA]</scope>
    <source>
        <strain evidence="11 12">Pan189</strain>
    </source>
</reference>
<dbReference type="CDD" id="cd04724">
    <property type="entry name" value="Tryptophan_synthase_alpha"/>
    <property type="match status" value="1"/>
</dbReference>
<evidence type="ECO:0000256" key="6">
    <source>
        <dbReference type="ARBA" id="ARBA00023141"/>
    </source>
</evidence>
<dbReference type="PANTHER" id="PTHR43406">
    <property type="entry name" value="TRYPTOPHAN SYNTHASE, ALPHA CHAIN"/>
    <property type="match status" value="1"/>
</dbReference>
<evidence type="ECO:0000256" key="3">
    <source>
        <dbReference type="ARBA" id="ARBA00011270"/>
    </source>
</evidence>
<dbReference type="OrthoDB" id="9804578at2"/>
<dbReference type="PROSITE" id="PS00167">
    <property type="entry name" value="TRP_SYNTHASE_ALPHA"/>
    <property type="match status" value="1"/>
</dbReference>
<organism evidence="11 12">
    <name type="scientific">Stratiformator vulcanicus</name>
    <dbReference type="NCBI Taxonomy" id="2527980"/>
    <lineage>
        <taxon>Bacteria</taxon>
        <taxon>Pseudomonadati</taxon>
        <taxon>Planctomycetota</taxon>
        <taxon>Planctomycetia</taxon>
        <taxon>Planctomycetales</taxon>
        <taxon>Planctomycetaceae</taxon>
        <taxon>Stratiformator</taxon>
    </lineage>
</organism>
<dbReference type="InterPro" id="IPR018204">
    <property type="entry name" value="Trp_synthase_alpha_AS"/>
</dbReference>
<evidence type="ECO:0000256" key="5">
    <source>
        <dbReference type="ARBA" id="ARBA00022822"/>
    </source>
</evidence>
<dbReference type="SUPFAM" id="SSF51366">
    <property type="entry name" value="Ribulose-phoshate binding barrel"/>
    <property type="match status" value="1"/>
</dbReference>
<dbReference type="FunFam" id="3.20.20.70:FF:000037">
    <property type="entry name" value="Tryptophan synthase alpha chain"/>
    <property type="match status" value="1"/>
</dbReference>
<evidence type="ECO:0000313" key="11">
    <source>
        <dbReference type="EMBL" id="QDT38680.1"/>
    </source>
</evidence>
<evidence type="ECO:0000313" key="12">
    <source>
        <dbReference type="Proteomes" id="UP000317318"/>
    </source>
</evidence>
<dbReference type="RefSeq" id="WP_145364765.1">
    <property type="nucleotide sequence ID" value="NZ_CP036268.1"/>
</dbReference>
<comment type="function">
    <text evidence="1 9">The alpha subunit is responsible for the aldol cleavage of indoleglycerol phosphate to indole and glyceraldehyde 3-phosphate.</text>
</comment>
<feature type="active site" description="Proton acceptor" evidence="9">
    <location>
        <position position="50"/>
    </location>
</feature>
<dbReference type="NCBIfam" id="TIGR00262">
    <property type="entry name" value="trpA"/>
    <property type="match status" value="1"/>
</dbReference>
<dbReference type="InterPro" id="IPR011060">
    <property type="entry name" value="RibuloseP-bd_barrel"/>
</dbReference>
<keyword evidence="12" id="KW-1185">Reference proteome</keyword>
<keyword evidence="6 9" id="KW-0057">Aromatic amino acid biosynthesis</keyword>
<dbReference type="Proteomes" id="UP000317318">
    <property type="component" value="Chromosome"/>
</dbReference>
<comment type="catalytic activity">
    <reaction evidence="8 9">
        <text>(1S,2R)-1-C-(indol-3-yl)glycerol 3-phosphate + L-serine = D-glyceraldehyde 3-phosphate + L-tryptophan + H2O</text>
        <dbReference type="Rhea" id="RHEA:10532"/>
        <dbReference type="ChEBI" id="CHEBI:15377"/>
        <dbReference type="ChEBI" id="CHEBI:33384"/>
        <dbReference type="ChEBI" id="CHEBI:57912"/>
        <dbReference type="ChEBI" id="CHEBI:58866"/>
        <dbReference type="ChEBI" id="CHEBI:59776"/>
        <dbReference type="EC" id="4.2.1.20"/>
    </reaction>
</comment>
<protein>
    <recommendedName>
        <fullName evidence="9">Tryptophan synthase alpha chain</fullName>
        <ecNumber evidence="9">4.2.1.20</ecNumber>
    </recommendedName>
</protein>
<dbReference type="UniPathway" id="UPA00035">
    <property type="reaction ID" value="UER00044"/>
</dbReference>
<evidence type="ECO:0000256" key="1">
    <source>
        <dbReference type="ARBA" id="ARBA00003365"/>
    </source>
</evidence>
<evidence type="ECO:0000256" key="4">
    <source>
        <dbReference type="ARBA" id="ARBA00022605"/>
    </source>
</evidence>
<dbReference type="KEGG" id="svp:Pan189_30760"/>
<comment type="pathway">
    <text evidence="2 9">Amino-acid biosynthesis; L-tryptophan biosynthesis; L-tryptophan from chorismate: step 5/5.</text>
</comment>
<dbReference type="InterPro" id="IPR013785">
    <property type="entry name" value="Aldolase_TIM"/>
</dbReference>
<evidence type="ECO:0000256" key="7">
    <source>
        <dbReference type="ARBA" id="ARBA00023239"/>
    </source>
</evidence>
<name>A0A517R4A4_9PLAN</name>
<dbReference type="PANTHER" id="PTHR43406:SF1">
    <property type="entry name" value="TRYPTOPHAN SYNTHASE ALPHA CHAIN, CHLOROPLASTIC"/>
    <property type="match status" value="1"/>
</dbReference>
<keyword evidence="5 9" id="KW-0822">Tryptophan biosynthesis</keyword>
<evidence type="ECO:0000256" key="8">
    <source>
        <dbReference type="ARBA" id="ARBA00049047"/>
    </source>
</evidence>
<proteinExistence type="inferred from homology"/>
<keyword evidence="4 9" id="KW-0028">Amino-acid biosynthesis</keyword>
<evidence type="ECO:0000256" key="10">
    <source>
        <dbReference type="RuleBase" id="RU003662"/>
    </source>
</evidence>
<dbReference type="EMBL" id="CP036268">
    <property type="protein sequence ID" value="QDT38680.1"/>
    <property type="molecule type" value="Genomic_DNA"/>
</dbReference>
<dbReference type="Gene3D" id="3.20.20.70">
    <property type="entry name" value="Aldolase class I"/>
    <property type="match status" value="1"/>
</dbReference>
<evidence type="ECO:0000256" key="2">
    <source>
        <dbReference type="ARBA" id="ARBA00004733"/>
    </source>
</evidence>
<dbReference type="HAMAP" id="MF_00131">
    <property type="entry name" value="Trp_synth_alpha"/>
    <property type="match status" value="1"/>
</dbReference>
<accession>A0A517R4A4</accession>
<comment type="similarity">
    <text evidence="9 10">Belongs to the TrpA family.</text>
</comment>
<dbReference type="GO" id="GO:0005829">
    <property type="term" value="C:cytosol"/>
    <property type="evidence" value="ECO:0007669"/>
    <property type="project" value="TreeGrafter"/>
</dbReference>
<dbReference type="GO" id="GO:0004834">
    <property type="term" value="F:tryptophan synthase activity"/>
    <property type="evidence" value="ECO:0007669"/>
    <property type="project" value="UniProtKB-UniRule"/>
</dbReference>
<gene>
    <name evidence="9 11" type="primary">trpA</name>
    <name evidence="11" type="ORF">Pan189_30760</name>
</gene>
<sequence>MSSTIAETFKSAKRGNRLAFMPFVTAGDPDIGTTIDVVRALSEQGVDLIEVGFPYSDPIADGPVIQASYFRALGNGITIDRIFDAFAEVKDEVKPVRVSMASFSLMHRYGLEKFLRRASESGFSGCIIPDLPGDESAEVAERTREAGLDLIQLVSPLTPPARVERIVKSCSGFVYCISVAGTTGERDGLDPKLAGHLKTLREKTDVPLAVGFGISKPDQVAMLKGQADGVIVGSAIVRRFEKFDGGNRDVVLEEIADYAKSMVEACRDS</sequence>
<comment type="subunit">
    <text evidence="3 9">Tetramer of two alpha and two beta chains.</text>
</comment>
<evidence type="ECO:0000256" key="9">
    <source>
        <dbReference type="HAMAP-Rule" id="MF_00131"/>
    </source>
</evidence>
<dbReference type="AlphaFoldDB" id="A0A517R4A4"/>
<keyword evidence="7 9" id="KW-0456">Lyase</keyword>
<dbReference type="Pfam" id="PF00290">
    <property type="entry name" value="Trp_syntA"/>
    <property type="match status" value="1"/>
</dbReference>
<dbReference type="EC" id="4.2.1.20" evidence="9"/>
<feature type="active site" description="Proton acceptor" evidence="9">
    <location>
        <position position="61"/>
    </location>
</feature>